<evidence type="ECO:0000313" key="2">
    <source>
        <dbReference type="EMBL" id="SVA52091.1"/>
    </source>
</evidence>
<reference evidence="2" key="1">
    <citation type="submission" date="2018-05" db="EMBL/GenBank/DDBJ databases">
        <authorList>
            <person name="Lanie J.A."/>
            <person name="Ng W.-L."/>
            <person name="Kazmierczak K.M."/>
            <person name="Andrzejewski T.M."/>
            <person name="Davidsen T.M."/>
            <person name="Wayne K.J."/>
            <person name="Tettelin H."/>
            <person name="Glass J.I."/>
            <person name="Rusch D."/>
            <person name="Podicherti R."/>
            <person name="Tsui H.-C.T."/>
            <person name="Winkler M.E."/>
        </authorList>
    </citation>
    <scope>NUCLEOTIDE SEQUENCE</scope>
</reference>
<dbReference type="AlphaFoldDB" id="A0A381WIG7"/>
<keyword evidence="1" id="KW-0808">Transferase</keyword>
<dbReference type="Gene3D" id="3.40.50.10540">
    <property type="entry name" value="Crotonobetainyl-coa:carnitine coa-transferase, domain 1"/>
    <property type="match status" value="1"/>
</dbReference>
<organism evidence="2">
    <name type="scientific">marine metagenome</name>
    <dbReference type="NCBI Taxonomy" id="408172"/>
    <lineage>
        <taxon>unclassified sequences</taxon>
        <taxon>metagenomes</taxon>
        <taxon>ecological metagenomes</taxon>
    </lineage>
</organism>
<dbReference type="PANTHER" id="PTHR48207">
    <property type="entry name" value="SUCCINATE--HYDROXYMETHYLGLUTARATE COA-TRANSFERASE"/>
    <property type="match status" value="1"/>
</dbReference>
<evidence type="ECO:0000256" key="1">
    <source>
        <dbReference type="ARBA" id="ARBA00022679"/>
    </source>
</evidence>
<dbReference type="InterPro" id="IPR050483">
    <property type="entry name" value="CoA-transferase_III_domain"/>
</dbReference>
<sequence length="411" mass="45044">MPIPESERDPSLKGPLKGVRVLELGQLLAGPFTTTRLADFGAEVIKIENPGKGDPMREWGHHRYEGKCLWWPVLARNKKSVTANLREVRGQDLVKRLAAEADVLVENFKPGTIEKWGMGPEELHKINPALIIARVSGFGQTGPYADRPGFASVGEAMGGLRYINGFPDQPPPRSGISLGDTLTGIFAAQGILMALYWRDAMGGGKGQVVDASIMESCFTMMESSLMEYDKLGVIREPSGTGLANIAPSNIYPTKDKKYVVIAANIDPMFKRLCEAMGQPELAKDKRFVNHNARGNHVEVLDGIIAEWTSTMTVKELDNHLEKHGVVTGPIYSIADIAKDPHYRERKMVRYMNDDVLGEIAVPGIAPRLTETEGDIAWLGPQELGSHNKEIYGSLLGISDSELDELSNDGII</sequence>
<gene>
    <name evidence="2" type="ORF">METZ01_LOCUS104945</name>
</gene>
<name>A0A381WIG7_9ZZZZ</name>
<dbReference type="EMBL" id="UINC01011861">
    <property type="protein sequence ID" value="SVA52091.1"/>
    <property type="molecule type" value="Genomic_DNA"/>
</dbReference>
<accession>A0A381WIG7</accession>
<dbReference type="InterPro" id="IPR003673">
    <property type="entry name" value="CoA-Trfase_fam_III"/>
</dbReference>
<dbReference type="GO" id="GO:0008410">
    <property type="term" value="F:CoA-transferase activity"/>
    <property type="evidence" value="ECO:0007669"/>
    <property type="project" value="TreeGrafter"/>
</dbReference>
<dbReference type="Gene3D" id="3.30.1540.10">
    <property type="entry name" value="formyl-coa transferase, domain 3"/>
    <property type="match status" value="1"/>
</dbReference>
<proteinExistence type="predicted"/>
<dbReference type="InterPro" id="IPR044855">
    <property type="entry name" value="CoA-Trfase_III_dom3_sf"/>
</dbReference>
<dbReference type="InterPro" id="IPR023606">
    <property type="entry name" value="CoA-Trfase_III_dom_1_sf"/>
</dbReference>
<dbReference type="SUPFAM" id="SSF89796">
    <property type="entry name" value="CoA-transferase family III (CaiB/BaiF)"/>
    <property type="match status" value="1"/>
</dbReference>
<evidence type="ECO:0008006" key="3">
    <source>
        <dbReference type="Google" id="ProtNLM"/>
    </source>
</evidence>
<dbReference type="PANTHER" id="PTHR48207:SF3">
    <property type="entry name" value="SUCCINATE--HYDROXYMETHYLGLUTARATE COA-TRANSFERASE"/>
    <property type="match status" value="1"/>
</dbReference>
<dbReference type="Pfam" id="PF02515">
    <property type="entry name" value="CoA_transf_3"/>
    <property type="match status" value="1"/>
</dbReference>
<protein>
    <recommendedName>
        <fullName evidence="3">Formyl-CoA transferase</fullName>
    </recommendedName>
</protein>